<accession>A0A8B6FP31</accession>
<sequence length="110" mass="11782">MDVETSPRSGGSTPVQDEDGRATPVMDEMEGGGTPTQDEGACTPVQDEGGCTPVQDEGGFTPVQDEGRLTPVQDEPPTYDMRASPQVITLLKGQIKQNKNTGHFSQKNFE</sequence>
<protein>
    <submittedName>
        <fullName evidence="2">Uncharacterized protein</fullName>
    </submittedName>
</protein>
<dbReference type="Proteomes" id="UP000596742">
    <property type="component" value="Unassembled WGS sequence"/>
</dbReference>
<feature type="region of interest" description="Disordered" evidence="1">
    <location>
        <begin position="1"/>
        <end position="80"/>
    </location>
</feature>
<name>A0A8B6FP31_MYTGA</name>
<dbReference type="OrthoDB" id="26539at2759"/>
<gene>
    <name evidence="2" type="ORF">MGAL_10B087283</name>
</gene>
<dbReference type="AlphaFoldDB" id="A0A8B6FP31"/>
<dbReference type="EMBL" id="UYJE01007198">
    <property type="protein sequence ID" value="VDI52567.1"/>
    <property type="molecule type" value="Genomic_DNA"/>
</dbReference>
<evidence type="ECO:0000256" key="1">
    <source>
        <dbReference type="SAM" id="MobiDB-lite"/>
    </source>
</evidence>
<evidence type="ECO:0000313" key="3">
    <source>
        <dbReference type="Proteomes" id="UP000596742"/>
    </source>
</evidence>
<feature type="compositionally biased region" description="Polar residues" evidence="1">
    <location>
        <begin position="1"/>
        <end position="15"/>
    </location>
</feature>
<proteinExistence type="predicted"/>
<comment type="caution">
    <text evidence="2">The sequence shown here is derived from an EMBL/GenBank/DDBJ whole genome shotgun (WGS) entry which is preliminary data.</text>
</comment>
<evidence type="ECO:0000313" key="2">
    <source>
        <dbReference type="EMBL" id="VDI52567.1"/>
    </source>
</evidence>
<organism evidence="2 3">
    <name type="scientific">Mytilus galloprovincialis</name>
    <name type="common">Mediterranean mussel</name>
    <dbReference type="NCBI Taxonomy" id="29158"/>
    <lineage>
        <taxon>Eukaryota</taxon>
        <taxon>Metazoa</taxon>
        <taxon>Spiralia</taxon>
        <taxon>Lophotrochozoa</taxon>
        <taxon>Mollusca</taxon>
        <taxon>Bivalvia</taxon>
        <taxon>Autobranchia</taxon>
        <taxon>Pteriomorphia</taxon>
        <taxon>Mytilida</taxon>
        <taxon>Mytiloidea</taxon>
        <taxon>Mytilidae</taxon>
        <taxon>Mytilinae</taxon>
        <taxon>Mytilus</taxon>
    </lineage>
</organism>
<reference evidence="2" key="1">
    <citation type="submission" date="2018-11" db="EMBL/GenBank/DDBJ databases">
        <authorList>
            <person name="Alioto T."/>
            <person name="Alioto T."/>
        </authorList>
    </citation>
    <scope>NUCLEOTIDE SEQUENCE</scope>
</reference>
<keyword evidence="3" id="KW-1185">Reference proteome</keyword>